<dbReference type="CDD" id="cd00056">
    <property type="entry name" value="ENDO3c"/>
    <property type="match status" value="1"/>
</dbReference>
<evidence type="ECO:0000259" key="10">
    <source>
        <dbReference type="SMART" id="SM00478"/>
    </source>
</evidence>
<keyword evidence="9" id="KW-0326">Glycosidase</keyword>
<evidence type="ECO:0000256" key="8">
    <source>
        <dbReference type="ARBA" id="ARBA00023204"/>
    </source>
</evidence>
<keyword evidence="12" id="KW-1185">Reference proteome</keyword>
<evidence type="ECO:0000256" key="3">
    <source>
        <dbReference type="ARBA" id="ARBA00022723"/>
    </source>
</evidence>
<dbReference type="SMART" id="SM00478">
    <property type="entry name" value="ENDO3c"/>
    <property type="match status" value="1"/>
</dbReference>
<keyword evidence="6" id="KW-0408">Iron</keyword>
<accession>Q8TVM6</accession>
<dbReference type="Gene3D" id="1.10.1670.10">
    <property type="entry name" value="Helix-hairpin-Helix base-excision DNA repair enzymes (C-terminal)"/>
    <property type="match status" value="1"/>
</dbReference>
<dbReference type="GO" id="GO:0003677">
    <property type="term" value="F:DNA binding"/>
    <property type="evidence" value="ECO:0007669"/>
    <property type="project" value="InterPro"/>
</dbReference>
<dbReference type="EnsemblBacteria" id="AAM02575">
    <property type="protein sequence ID" value="AAM02575"/>
    <property type="gene ID" value="MK1362"/>
</dbReference>
<name>Q8TVM6_METKA</name>
<evidence type="ECO:0000256" key="5">
    <source>
        <dbReference type="ARBA" id="ARBA00022801"/>
    </source>
</evidence>
<protein>
    <submittedName>
        <fullName evidence="11">A/G-specific DNA glycosylase</fullName>
    </submittedName>
</protein>
<dbReference type="InterPro" id="IPR000445">
    <property type="entry name" value="HhH_motif"/>
</dbReference>
<evidence type="ECO:0000256" key="9">
    <source>
        <dbReference type="ARBA" id="ARBA00023295"/>
    </source>
</evidence>
<comment type="similarity">
    <text evidence="1">Belongs to the Nth/MutY family.</text>
</comment>
<dbReference type="Gene3D" id="1.10.340.30">
    <property type="entry name" value="Hypothetical protein, domain 2"/>
    <property type="match status" value="1"/>
</dbReference>
<keyword evidence="2" id="KW-0004">4Fe-4S</keyword>
<dbReference type="PANTHER" id="PTHR10359">
    <property type="entry name" value="A/G-SPECIFIC ADENINE GLYCOSYLASE/ENDONUCLEASE III"/>
    <property type="match status" value="1"/>
</dbReference>
<proteinExistence type="inferred from homology"/>
<dbReference type="SUPFAM" id="SSF48150">
    <property type="entry name" value="DNA-glycosylase"/>
    <property type="match status" value="1"/>
</dbReference>
<dbReference type="STRING" id="190192.MK1362"/>
<keyword evidence="4" id="KW-0227">DNA damage</keyword>
<dbReference type="AlphaFoldDB" id="Q8TVM6"/>
<dbReference type="EMBL" id="AE009439">
    <property type="protein sequence ID" value="AAM02575.1"/>
    <property type="molecule type" value="Genomic_DNA"/>
</dbReference>
<dbReference type="Pfam" id="PF00730">
    <property type="entry name" value="HhH-GPD"/>
    <property type="match status" value="1"/>
</dbReference>
<dbReference type="GO" id="GO:0006284">
    <property type="term" value="P:base-excision repair"/>
    <property type="evidence" value="ECO:0007669"/>
    <property type="project" value="InterPro"/>
</dbReference>
<keyword evidence="3" id="KW-0479">Metal-binding</keyword>
<evidence type="ECO:0000313" key="12">
    <source>
        <dbReference type="Proteomes" id="UP000001826"/>
    </source>
</evidence>
<dbReference type="KEGG" id="mka:MK1362"/>
<keyword evidence="5" id="KW-0378">Hydrolase</keyword>
<dbReference type="GO" id="GO:0019104">
    <property type="term" value="F:DNA N-glycosylase activity"/>
    <property type="evidence" value="ECO:0007669"/>
    <property type="project" value="UniProtKB-ARBA"/>
</dbReference>
<feature type="domain" description="HhH-GPD" evidence="10">
    <location>
        <begin position="43"/>
        <end position="181"/>
    </location>
</feature>
<evidence type="ECO:0000256" key="6">
    <source>
        <dbReference type="ARBA" id="ARBA00023004"/>
    </source>
</evidence>
<dbReference type="InterPro" id="IPR023170">
    <property type="entry name" value="HhH_base_excis_C"/>
</dbReference>
<evidence type="ECO:0000256" key="4">
    <source>
        <dbReference type="ARBA" id="ARBA00022763"/>
    </source>
</evidence>
<dbReference type="InterPro" id="IPR003265">
    <property type="entry name" value="HhH-GPD_domain"/>
</dbReference>
<evidence type="ECO:0000256" key="1">
    <source>
        <dbReference type="ARBA" id="ARBA00008343"/>
    </source>
</evidence>
<gene>
    <name evidence="11" type="primary">nth_2</name>
    <name evidence="11" type="ordered locus">MK1362</name>
</gene>
<dbReference type="PaxDb" id="190192-MK1362"/>
<dbReference type="HOGENOM" id="CLU_012862_2_1_2"/>
<dbReference type="GO" id="GO:0046872">
    <property type="term" value="F:metal ion binding"/>
    <property type="evidence" value="ECO:0007669"/>
    <property type="project" value="UniProtKB-KW"/>
</dbReference>
<reference evidence="11 12" key="1">
    <citation type="journal article" date="2002" name="Proc. Natl. Acad. Sci. U.S.A.">
        <title>The complete genome of hyperthermophile Methanopyrus kandleri AV19 and monophyly of archaeal methanogens.</title>
        <authorList>
            <person name="Slesarev A.I."/>
            <person name="Mezhevaya K.V."/>
            <person name="Makarova K.S."/>
            <person name="Polushin N.N."/>
            <person name="Shcherbinina O.V."/>
            <person name="Shakhova V.V."/>
            <person name="Belova G.I."/>
            <person name="Aravind L."/>
            <person name="Natale D.A."/>
            <person name="Rogozin I.B."/>
            <person name="Tatusov R.L."/>
            <person name="Wolf Y.I."/>
            <person name="Stetter K.O."/>
            <person name="Malykh A.G."/>
            <person name="Koonin E.V."/>
            <person name="Kozyavkin S.A."/>
        </authorList>
    </citation>
    <scope>NUCLEOTIDE SEQUENCE [LARGE SCALE GENOMIC DNA]</scope>
    <source>
        <strain evidence="12">AV19 / DSM 6324 / JCM 9639 / NBRC 100938</strain>
    </source>
</reference>
<dbReference type="InterPro" id="IPR011257">
    <property type="entry name" value="DNA_glycosylase"/>
</dbReference>
<sequence length="206" mass="23078">MATLLEAPRIVERWLRGMEERGEYEPAWGDREDVYSVALAGVLHQRTRRELAEPVLRELLRRYPEPSDLLKAPEDELKESLARIGLVERRLKAVLGLARLLSEDPEPSGEDLLSVPGVGPYTADLVRAVVYRERVLPVDANVRRVVRRSTGRPVGDVGAEWVRAARDPRDLALGTVELGRRCCRPEPECEECPIAGVCAEQGRVRG</sequence>
<dbReference type="Proteomes" id="UP000001826">
    <property type="component" value="Chromosome"/>
</dbReference>
<dbReference type="GO" id="GO:0051539">
    <property type="term" value="F:4 iron, 4 sulfur cluster binding"/>
    <property type="evidence" value="ECO:0007669"/>
    <property type="project" value="UniProtKB-KW"/>
</dbReference>
<dbReference type="Pfam" id="PF00633">
    <property type="entry name" value="HHH"/>
    <property type="match status" value="1"/>
</dbReference>
<keyword evidence="7" id="KW-0411">Iron-sulfur</keyword>
<organism evidence="11 12">
    <name type="scientific">Methanopyrus kandleri (strain AV19 / DSM 6324 / JCM 9639 / NBRC 100938)</name>
    <dbReference type="NCBI Taxonomy" id="190192"/>
    <lineage>
        <taxon>Archaea</taxon>
        <taxon>Methanobacteriati</taxon>
        <taxon>Methanobacteriota</taxon>
        <taxon>Methanomada group</taxon>
        <taxon>Methanopyri</taxon>
        <taxon>Methanopyrales</taxon>
        <taxon>Methanopyraceae</taxon>
        <taxon>Methanopyrus</taxon>
    </lineage>
</organism>
<evidence type="ECO:0000256" key="2">
    <source>
        <dbReference type="ARBA" id="ARBA00022485"/>
    </source>
</evidence>
<dbReference type="InParanoid" id="Q8TVM6"/>
<evidence type="ECO:0000256" key="7">
    <source>
        <dbReference type="ARBA" id="ARBA00023014"/>
    </source>
</evidence>
<evidence type="ECO:0000313" key="11">
    <source>
        <dbReference type="EMBL" id="AAM02575.1"/>
    </source>
</evidence>
<keyword evidence="8" id="KW-0234">DNA repair</keyword>